<keyword evidence="2" id="KW-0812">Transmembrane</keyword>
<keyword evidence="2" id="KW-1133">Transmembrane helix</keyword>
<evidence type="ECO:0000313" key="4">
    <source>
        <dbReference type="Proteomes" id="UP000001937"/>
    </source>
</evidence>
<reference evidence="3 4" key="1">
    <citation type="journal article" date="2007" name="Genome Res.">
        <title>Genome characteristics of facultatively symbiotic Frankia sp. strains reflect host range and host plant biogeography.</title>
        <authorList>
            <person name="Normand P."/>
            <person name="Lapierre P."/>
            <person name="Tisa L.S."/>
            <person name="Gogarten J.P."/>
            <person name="Alloisio N."/>
            <person name="Bagnarol E."/>
            <person name="Bassi C.A."/>
            <person name="Berry A.M."/>
            <person name="Bickhart D.M."/>
            <person name="Choisne N."/>
            <person name="Couloux A."/>
            <person name="Cournoyer B."/>
            <person name="Cruveiller S."/>
            <person name="Daubin V."/>
            <person name="Demange N."/>
            <person name="Francino M.P."/>
            <person name="Goltsman E."/>
            <person name="Huang Y."/>
            <person name="Kopp O.R."/>
            <person name="Labarre L."/>
            <person name="Lapidus A."/>
            <person name="Lavire C."/>
            <person name="Marechal J."/>
            <person name="Martinez M."/>
            <person name="Mastronunzio J.E."/>
            <person name="Mullin B.C."/>
            <person name="Niemann J."/>
            <person name="Pujic P."/>
            <person name="Rawnsley T."/>
            <person name="Rouy Z."/>
            <person name="Schenowitz C."/>
            <person name="Sellstedt A."/>
            <person name="Tavares F."/>
            <person name="Tomkins J.P."/>
            <person name="Vallenet D."/>
            <person name="Valverde C."/>
            <person name="Wall L.G."/>
            <person name="Wang Y."/>
            <person name="Medigue C."/>
            <person name="Benson D.R."/>
        </authorList>
    </citation>
    <scope>NUCLEOTIDE SEQUENCE [LARGE SCALE GENOMIC DNA]</scope>
    <source>
        <strain evidence="4">DSM 45818 / CECT 9043 / CcI3</strain>
    </source>
</reference>
<dbReference type="AlphaFoldDB" id="Q2JC24"/>
<keyword evidence="4" id="KW-1185">Reference proteome</keyword>
<feature type="region of interest" description="Disordered" evidence="1">
    <location>
        <begin position="1"/>
        <end position="46"/>
    </location>
</feature>
<feature type="transmembrane region" description="Helical" evidence="2">
    <location>
        <begin position="80"/>
        <end position="101"/>
    </location>
</feature>
<dbReference type="HOGENOM" id="CLU_1832244_0_0_11"/>
<sequence length="140" mass="14527">MDGRHRYTGAGAARGPGRGRAAGVRGGALRPRPAGTGRLLAAQPAGRPSLREVLRGARDHRRRTTGAGTRGGTGMTLTSVGIVVAVSAAMSLLLGWYADLIRQALRQGHHREVRAALIAGTGNALIIGMIGVGVWTVVHR</sequence>
<name>Q2JC24_FRACC</name>
<feature type="compositionally biased region" description="Gly residues" evidence="1">
    <location>
        <begin position="12"/>
        <end position="26"/>
    </location>
</feature>
<protein>
    <submittedName>
        <fullName evidence="3">Uncharacterized protein</fullName>
    </submittedName>
</protein>
<dbReference type="EMBL" id="CP000249">
    <property type="protein sequence ID" value="ABD11168.1"/>
    <property type="molecule type" value="Genomic_DNA"/>
</dbReference>
<organism evidence="3 4">
    <name type="scientific">Frankia casuarinae (strain DSM 45818 / CECT 9043 / HFP020203 / CcI3)</name>
    <dbReference type="NCBI Taxonomy" id="106370"/>
    <lineage>
        <taxon>Bacteria</taxon>
        <taxon>Bacillati</taxon>
        <taxon>Actinomycetota</taxon>
        <taxon>Actinomycetes</taxon>
        <taxon>Frankiales</taxon>
        <taxon>Frankiaceae</taxon>
        <taxon>Frankia</taxon>
    </lineage>
</organism>
<evidence type="ECO:0000256" key="1">
    <source>
        <dbReference type="SAM" id="MobiDB-lite"/>
    </source>
</evidence>
<feature type="compositionally biased region" description="Low complexity" evidence="1">
    <location>
        <begin position="27"/>
        <end position="38"/>
    </location>
</feature>
<dbReference type="STRING" id="106370.Francci3_1792"/>
<keyword evidence="2" id="KW-0472">Membrane</keyword>
<accession>Q2JC24</accession>
<dbReference type="KEGG" id="fra:Francci3_1792"/>
<evidence type="ECO:0000313" key="3">
    <source>
        <dbReference type="EMBL" id="ABD11168.1"/>
    </source>
</evidence>
<evidence type="ECO:0000256" key="2">
    <source>
        <dbReference type="SAM" id="Phobius"/>
    </source>
</evidence>
<dbReference type="Proteomes" id="UP000001937">
    <property type="component" value="Chromosome"/>
</dbReference>
<proteinExistence type="predicted"/>
<feature type="transmembrane region" description="Helical" evidence="2">
    <location>
        <begin position="113"/>
        <end position="138"/>
    </location>
</feature>
<gene>
    <name evidence="3" type="ordered locus">Francci3_1792</name>
</gene>